<dbReference type="SUPFAM" id="SSF48403">
    <property type="entry name" value="Ankyrin repeat"/>
    <property type="match status" value="1"/>
</dbReference>
<evidence type="ECO:0000256" key="6">
    <source>
        <dbReference type="SAM" id="MobiDB-lite"/>
    </source>
</evidence>
<dbReference type="SMART" id="SM00248">
    <property type="entry name" value="ANK"/>
    <property type="match status" value="3"/>
</dbReference>
<dbReference type="SUPFAM" id="SSF54791">
    <property type="entry name" value="Eukaryotic type KH-domain (KH-domain type I)"/>
    <property type="match status" value="2"/>
</dbReference>
<evidence type="ECO:0000313" key="9">
    <source>
        <dbReference type="Proteomes" id="UP000011083"/>
    </source>
</evidence>
<dbReference type="AlphaFoldDB" id="L8H1A6"/>
<dbReference type="InterPro" id="IPR002110">
    <property type="entry name" value="Ankyrin_rpt"/>
</dbReference>
<dbReference type="Pfam" id="PF00013">
    <property type="entry name" value="KH_1"/>
    <property type="match status" value="2"/>
</dbReference>
<dbReference type="EMBL" id="KB007939">
    <property type="protein sequence ID" value="ELR19002.1"/>
    <property type="molecule type" value="Genomic_DNA"/>
</dbReference>
<keyword evidence="9" id="KW-1185">Reference proteome</keyword>
<dbReference type="GO" id="GO:0003723">
    <property type="term" value="F:RNA binding"/>
    <property type="evidence" value="ECO:0007669"/>
    <property type="project" value="UniProtKB-UniRule"/>
</dbReference>
<feature type="region of interest" description="Disordered" evidence="6">
    <location>
        <begin position="280"/>
        <end position="369"/>
    </location>
</feature>
<dbReference type="GO" id="GO:0004842">
    <property type="term" value="F:ubiquitin-protein transferase activity"/>
    <property type="evidence" value="ECO:0007669"/>
    <property type="project" value="TreeGrafter"/>
</dbReference>
<dbReference type="GO" id="GO:0085020">
    <property type="term" value="P:protein K6-linked ubiquitination"/>
    <property type="evidence" value="ECO:0007669"/>
    <property type="project" value="TreeGrafter"/>
</dbReference>
<gene>
    <name evidence="8" type="ORF">ACA1_234600</name>
</gene>
<dbReference type="PANTHER" id="PTHR24171">
    <property type="entry name" value="ANKYRIN REPEAT DOMAIN-CONTAINING PROTEIN 39-RELATED"/>
    <property type="match status" value="1"/>
</dbReference>
<feature type="domain" description="K Homology" evidence="7">
    <location>
        <begin position="215"/>
        <end position="283"/>
    </location>
</feature>
<reference evidence="8 9" key="1">
    <citation type="journal article" date="2013" name="Genome Biol.">
        <title>Genome of Acanthamoeba castellanii highlights extensive lateral gene transfer and early evolution of tyrosine kinase signaling.</title>
        <authorList>
            <person name="Clarke M."/>
            <person name="Lohan A.J."/>
            <person name="Liu B."/>
            <person name="Lagkouvardos I."/>
            <person name="Roy S."/>
            <person name="Zafar N."/>
            <person name="Bertelli C."/>
            <person name="Schilde C."/>
            <person name="Kianianmomeni A."/>
            <person name="Burglin T.R."/>
            <person name="Frech C."/>
            <person name="Turcotte B."/>
            <person name="Kopec K.O."/>
            <person name="Synnott J.M."/>
            <person name="Choo C."/>
            <person name="Paponov I."/>
            <person name="Finkler A."/>
            <person name="Soon Heng Tan C."/>
            <person name="Hutchins A.P."/>
            <person name="Weinmeier T."/>
            <person name="Rattei T."/>
            <person name="Chu J.S."/>
            <person name="Gimenez G."/>
            <person name="Irimia M."/>
            <person name="Rigden D.J."/>
            <person name="Fitzpatrick D.A."/>
            <person name="Lorenzo-Morales J."/>
            <person name="Bateman A."/>
            <person name="Chiu C.H."/>
            <person name="Tang P."/>
            <person name="Hegemann P."/>
            <person name="Fromm H."/>
            <person name="Raoult D."/>
            <person name="Greub G."/>
            <person name="Miranda-Saavedra D."/>
            <person name="Chen N."/>
            <person name="Nash P."/>
            <person name="Ginger M.L."/>
            <person name="Horn M."/>
            <person name="Schaap P."/>
            <person name="Caler L."/>
            <person name="Loftus B."/>
        </authorList>
    </citation>
    <scope>NUCLEOTIDE SEQUENCE [LARGE SCALE GENOMIC DNA]</scope>
    <source>
        <strain evidence="8 9">Neff</strain>
    </source>
</reference>
<dbReference type="CDD" id="cd00105">
    <property type="entry name" value="KH-I"/>
    <property type="match status" value="1"/>
</dbReference>
<dbReference type="PROSITE" id="PS50088">
    <property type="entry name" value="ANK_REPEAT"/>
    <property type="match status" value="2"/>
</dbReference>
<dbReference type="InterPro" id="IPR036612">
    <property type="entry name" value="KH_dom_type_1_sf"/>
</dbReference>
<dbReference type="GeneID" id="14919772"/>
<keyword evidence="5" id="KW-0175">Coiled coil</keyword>
<evidence type="ECO:0000256" key="3">
    <source>
        <dbReference type="PROSITE-ProRule" id="PRU00023"/>
    </source>
</evidence>
<dbReference type="Gene3D" id="1.25.40.20">
    <property type="entry name" value="Ankyrin repeat-containing domain"/>
    <property type="match status" value="1"/>
</dbReference>
<accession>L8H1A6</accession>
<dbReference type="KEGG" id="acan:ACA1_234600"/>
<keyword evidence="4" id="KW-0694">RNA-binding</keyword>
<dbReference type="InterPro" id="IPR036770">
    <property type="entry name" value="Ankyrin_rpt-contain_sf"/>
</dbReference>
<organism evidence="8 9">
    <name type="scientific">Acanthamoeba castellanii (strain ATCC 30010 / Neff)</name>
    <dbReference type="NCBI Taxonomy" id="1257118"/>
    <lineage>
        <taxon>Eukaryota</taxon>
        <taxon>Amoebozoa</taxon>
        <taxon>Discosea</taxon>
        <taxon>Longamoebia</taxon>
        <taxon>Centramoebida</taxon>
        <taxon>Acanthamoebidae</taxon>
        <taxon>Acanthamoeba</taxon>
    </lineage>
</organism>
<evidence type="ECO:0000256" key="5">
    <source>
        <dbReference type="SAM" id="Coils"/>
    </source>
</evidence>
<dbReference type="PROSITE" id="PS50084">
    <property type="entry name" value="KH_TYPE_1"/>
    <property type="match status" value="2"/>
</dbReference>
<dbReference type="InterPro" id="IPR004087">
    <property type="entry name" value="KH_dom"/>
</dbReference>
<dbReference type="PROSITE" id="PS50297">
    <property type="entry name" value="ANK_REP_REGION"/>
    <property type="match status" value="2"/>
</dbReference>
<name>L8H1A6_ACACF</name>
<dbReference type="CDD" id="cd22408">
    <property type="entry name" value="KH-I_Vigilin_rpt4"/>
    <property type="match status" value="1"/>
</dbReference>
<dbReference type="SMART" id="SM00322">
    <property type="entry name" value="KH"/>
    <property type="match status" value="2"/>
</dbReference>
<feature type="compositionally biased region" description="Gly residues" evidence="6">
    <location>
        <begin position="324"/>
        <end position="335"/>
    </location>
</feature>
<feature type="repeat" description="ANK" evidence="3">
    <location>
        <begin position="41"/>
        <end position="73"/>
    </location>
</feature>
<dbReference type="OMA" id="DNAMKYI"/>
<dbReference type="STRING" id="1257118.L8H1A6"/>
<evidence type="ECO:0000256" key="2">
    <source>
        <dbReference type="ARBA" id="ARBA00023043"/>
    </source>
</evidence>
<keyword evidence="1" id="KW-0677">Repeat</keyword>
<dbReference type="Proteomes" id="UP000011083">
    <property type="component" value="Unassembled WGS sequence"/>
</dbReference>
<feature type="repeat" description="ANK" evidence="3">
    <location>
        <begin position="74"/>
        <end position="106"/>
    </location>
</feature>
<dbReference type="RefSeq" id="XP_004341066.1">
    <property type="nucleotide sequence ID" value="XM_004341018.1"/>
</dbReference>
<protein>
    <submittedName>
        <fullName evidence="8">KH domain containing protein</fullName>
    </submittedName>
</protein>
<dbReference type="InterPro" id="IPR004088">
    <property type="entry name" value="KH_dom_type_1"/>
</dbReference>
<feature type="compositionally biased region" description="Basic and acidic residues" evidence="6">
    <location>
        <begin position="280"/>
        <end position="289"/>
    </location>
</feature>
<dbReference type="PRINTS" id="PR01415">
    <property type="entry name" value="ANKYRIN"/>
</dbReference>
<evidence type="ECO:0000313" key="8">
    <source>
        <dbReference type="EMBL" id="ELR19002.1"/>
    </source>
</evidence>
<dbReference type="OrthoDB" id="19174at2759"/>
<sequence>MSSTTSSANDGSLTVAALLNQISEVQKLLAEGRSVDETDDWGDSALHAAALKGRLTVAKLLIDKGADVNKTNNAGSTPLHKAVVSGNAHLIELLMQHGADGDLRNHAGLLPEDYTKKKSLKLMVLGKSAVEIKVPVPRAMRGLVIGQGGKTLKRIRTASGADVAFPLDEEVEEVVIRGRAEATEKARELVEEIVNKRKEVEAVREAKEKEFYSGDYTRITVRVPKHQHKLIIGAGGKTIREIIKETGAKIKIPPGDDDDEEVVIEGSPEAVDQAAERVTKATMFQERDNAGGGGGRGRGRPRREEGEESGGYGGGDREERRFGEGGGGRGRGGGGRGRDREGGERQGSNITLASFLVPSRSAGRRRGDN</sequence>
<evidence type="ECO:0000256" key="4">
    <source>
        <dbReference type="PROSITE-ProRule" id="PRU00117"/>
    </source>
</evidence>
<dbReference type="Pfam" id="PF12796">
    <property type="entry name" value="Ank_2"/>
    <property type="match status" value="1"/>
</dbReference>
<keyword evidence="2 3" id="KW-0040">ANK repeat</keyword>
<proteinExistence type="predicted"/>
<dbReference type="Gene3D" id="3.30.1370.10">
    <property type="entry name" value="K Homology domain, type 1"/>
    <property type="match status" value="2"/>
</dbReference>
<dbReference type="VEuPathDB" id="AmoebaDB:ACA1_234600"/>
<feature type="coiled-coil region" evidence="5">
    <location>
        <begin position="179"/>
        <end position="210"/>
    </location>
</feature>
<evidence type="ECO:0000256" key="1">
    <source>
        <dbReference type="ARBA" id="ARBA00022737"/>
    </source>
</evidence>
<evidence type="ECO:0000259" key="7">
    <source>
        <dbReference type="SMART" id="SM00322"/>
    </source>
</evidence>
<feature type="domain" description="K Homology" evidence="7">
    <location>
        <begin position="128"/>
        <end position="195"/>
    </location>
</feature>
<dbReference type="PANTHER" id="PTHR24171:SF8">
    <property type="entry name" value="BRCA1-ASSOCIATED RING DOMAIN PROTEIN 1"/>
    <property type="match status" value="1"/>
</dbReference>